<proteinExistence type="inferred from homology"/>
<dbReference type="Pfam" id="PF01813">
    <property type="entry name" value="ATP-synt_D"/>
    <property type="match status" value="1"/>
</dbReference>
<feature type="coiled-coil region" evidence="4">
    <location>
        <begin position="142"/>
        <end position="191"/>
    </location>
</feature>
<dbReference type="Gene3D" id="1.10.287.3240">
    <property type="match status" value="1"/>
</dbReference>
<dbReference type="Proteomes" id="UP000032740">
    <property type="component" value="Chromosome"/>
</dbReference>
<accession>U4KQK3</accession>
<keyword evidence="2" id="KW-0813">Transport</keyword>
<keyword evidence="4" id="KW-0175">Coiled coil</keyword>
<gene>
    <name evidence="5" type="primary">ntpD</name>
    <name evidence="5" type="ORF">BN85411530</name>
</gene>
<dbReference type="RefSeq" id="WP_030003614.1">
    <property type="nucleotide sequence ID" value="NC_022538.1"/>
</dbReference>
<evidence type="ECO:0000313" key="6">
    <source>
        <dbReference type="Proteomes" id="UP000032740"/>
    </source>
</evidence>
<evidence type="ECO:0000256" key="1">
    <source>
        <dbReference type="ARBA" id="ARBA00005850"/>
    </source>
</evidence>
<comment type="similarity">
    <text evidence="1">Belongs to the V-ATPase D subunit family.</text>
</comment>
<dbReference type="EMBL" id="FO681347">
    <property type="protein sequence ID" value="CCV64730.1"/>
    <property type="molecule type" value="Genomic_DNA"/>
</dbReference>
<dbReference type="KEGG" id="apal:BN85411530"/>
<dbReference type="GO" id="GO:0046961">
    <property type="term" value="F:proton-transporting ATPase activity, rotational mechanism"/>
    <property type="evidence" value="ECO:0007669"/>
    <property type="project" value="InterPro"/>
</dbReference>
<dbReference type="NCBIfam" id="TIGR00309">
    <property type="entry name" value="V_ATPase_subD"/>
    <property type="match status" value="1"/>
</dbReference>
<evidence type="ECO:0000256" key="3">
    <source>
        <dbReference type="ARBA" id="ARBA00023065"/>
    </source>
</evidence>
<sequence>MSQTINPTRMELMKLKKQFETTKRGHKLLKDKQDELMHQFIYLVKTYKIERNQLEVKVHEFLKCYLETAIDMDTVDIHNYLNETKGIQDITYSYSKVMGVEFASIKSGETVVENNYSYFKTSASFDILLKYGRSLLPEILNLAVLESQIESMLVEIEKSKRRVNAIENIILKEINEQIHSIKMKLSDLERSNTIRMIKSKEIILDKNRKM</sequence>
<keyword evidence="6" id="KW-1185">Reference proteome</keyword>
<name>U4KQK3_ALTPJ</name>
<dbReference type="AlphaFoldDB" id="U4KQK3"/>
<evidence type="ECO:0000256" key="4">
    <source>
        <dbReference type="SAM" id="Coils"/>
    </source>
</evidence>
<dbReference type="STRING" id="1318466.BN85411530"/>
<protein>
    <submittedName>
        <fullName evidence="5">V-type ATP synthase subunit D</fullName>
    </submittedName>
</protein>
<dbReference type="InterPro" id="IPR002699">
    <property type="entry name" value="V_ATPase_D"/>
</dbReference>
<dbReference type="HOGENOM" id="CLU_069688_2_1_14"/>
<dbReference type="OrthoDB" id="9781718at2"/>
<organism evidence="5 6">
    <name type="scientific">Alteracholeplasma palmae (strain ATCC 49389 / J233)</name>
    <name type="common">Acholeplasma palmae</name>
    <dbReference type="NCBI Taxonomy" id="1318466"/>
    <lineage>
        <taxon>Bacteria</taxon>
        <taxon>Bacillati</taxon>
        <taxon>Mycoplasmatota</taxon>
        <taxon>Mollicutes</taxon>
        <taxon>Acholeplasmatales</taxon>
        <taxon>Acholeplasmataceae</taxon>
        <taxon>Acholeplasma</taxon>
    </lineage>
</organism>
<reference evidence="5 6" key="1">
    <citation type="journal article" date="2013" name="J. Mol. Microbiol. Biotechnol.">
        <title>Analysis of the Complete Genomes of Acholeplasma brassicae , A. palmae and A. laidlawii and Their Comparison to the Obligate Parasites from ' Candidatus Phytoplasma'.</title>
        <authorList>
            <person name="Kube M."/>
            <person name="Siewert C."/>
            <person name="Migdoll A.M."/>
            <person name="Duduk B."/>
            <person name="Holz S."/>
            <person name="Rabus R."/>
            <person name="Seemuller E."/>
            <person name="Mitrovic J."/>
            <person name="Muller I."/>
            <person name="Buttner C."/>
            <person name="Reinhardt R."/>
        </authorList>
    </citation>
    <scope>NUCLEOTIDE SEQUENCE [LARGE SCALE GENOMIC DNA]</scope>
    <source>
        <strain evidence="5 6">J233</strain>
    </source>
</reference>
<keyword evidence="3" id="KW-0406">Ion transport</keyword>
<evidence type="ECO:0000313" key="5">
    <source>
        <dbReference type="EMBL" id="CCV64730.1"/>
    </source>
</evidence>
<dbReference type="PANTHER" id="PTHR11671">
    <property type="entry name" value="V-TYPE ATP SYNTHASE SUBUNIT D"/>
    <property type="match status" value="1"/>
</dbReference>
<evidence type="ECO:0000256" key="2">
    <source>
        <dbReference type="ARBA" id="ARBA00022448"/>
    </source>
</evidence>